<dbReference type="PANTHER" id="PTHR43479">
    <property type="entry name" value="ACREF/ENVCD OPERON REPRESSOR-RELATED"/>
    <property type="match status" value="1"/>
</dbReference>
<sequence length="200" mass="23523">MKNRIIKKAQEQFLQFGYSRVRVSDIATELAISKKTVYNHFKGKEELLYSVIENFQDEIESQLEELEQEQRTDYRDEVFAELEVVGNWVNKLSLLLHDLKRTFPKAYEQLWKAEREIIVERTMKKLEKGVSLGLLHADQRTQIAMVVFLLATQRIAEPDFKDTIPQKLLENLPGDPRELLREIVLLISEGIKRNDTNDYE</sequence>
<evidence type="ECO:0000259" key="3">
    <source>
        <dbReference type="PROSITE" id="PS50977"/>
    </source>
</evidence>
<dbReference type="OrthoDB" id="881297at2"/>
<dbReference type="InParanoid" id="A0A1I1UPL5"/>
<gene>
    <name evidence="4" type="ORF">SAMN05444380_101154</name>
</gene>
<dbReference type="GO" id="GO:0003677">
    <property type="term" value="F:DNA binding"/>
    <property type="evidence" value="ECO:0007669"/>
    <property type="project" value="UniProtKB-UniRule"/>
</dbReference>
<dbReference type="SUPFAM" id="SSF46689">
    <property type="entry name" value="Homeodomain-like"/>
    <property type="match status" value="1"/>
</dbReference>
<dbReference type="Gene3D" id="1.10.357.10">
    <property type="entry name" value="Tetracycline Repressor, domain 2"/>
    <property type="match status" value="1"/>
</dbReference>
<keyword evidence="1 2" id="KW-0238">DNA-binding</keyword>
<dbReference type="Proteomes" id="UP000181976">
    <property type="component" value="Unassembled WGS sequence"/>
</dbReference>
<evidence type="ECO:0000256" key="2">
    <source>
        <dbReference type="PROSITE-ProRule" id="PRU00335"/>
    </source>
</evidence>
<dbReference type="AlphaFoldDB" id="A0A1I1UPL5"/>
<accession>A0A1I1UPL5</accession>
<dbReference type="Pfam" id="PF00440">
    <property type="entry name" value="TetR_N"/>
    <property type="match status" value="1"/>
</dbReference>
<dbReference type="RefSeq" id="WP_010526939.1">
    <property type="nucleotide sequence ID" value="NZ_AFSL01000023.1"/>
</dbReference>
<dbReference type="InterPro" id="IPR050624">
    <property type="entry name" value="HTH-type_Tx_Regulator"/>
</dbReference>
<dbReference type="EMBL" id="FONA01000001">
    <property type="protein sequence ID" value="SFD72717.1"/>
    <property type="molecule type" value="Genomic_DNA"/>
</dbReference>
<dbReference type="STRING" id="385682.SAMN05444380_101154"/>
<feature type="domain" description="HTH tetR-type" evidence="3">
    <location>
        <begin position="1"/>
        <end position="59"/>
    </location>
</feature>
<evidence type="ECO:0000313" key="4">
    <source>
        <dbReference type="EMBL" id="SFD72717.1"/>
    </source>
</evidence>
<evidence type="ECO:0000313" key="5">
    <source>
        <dbReference type="Proteomes" id="UP000181976"/>
    </source>
</evidence>
<dbReference type="InterPro" id="IPR009057">
    <property type="entry name" value="Homeodomain-like_sf"/>
</dbReference>
<protein>
    <submittedName>
        <fullName evidence="4">Transcriptional regulator, TetR family</fullName>
    </submittedName>
</protein>
<name>A0A1I1UPL5_9BACT</name>
<dbReference type="InterPro" id="IPR001647">
    <property type="entry name" value="HTH_TetR"/>
</dbReference>
<organism evidence="4 5">
    <name type="scientific">Thermophagus xiamenensis</name>
    <dbReference type="NCBI Taxonomy" id="385682"/>
    <lineage>
        <taxon>Bacteria</taxon>
        <taxon>Pseudomonadati</taxon>
        <taxon>Bacteroidota</taxon>
        <taxon>Bacteroidia</taxon>
        <taxon>Marinilabiliales</taxon>
        <taxon>Marinilabiliaceae</taxon>
        <taxon>Thermophagus</taxon>
    </lineage>
</organism>
<reference evidence="4 5" key="1">
    <citation type="submission" date="2016-10" db="EMBL/GenBank/DDBJ databases">
        <authorList>
            <person name="de Groot N.N."/>
        </authorList>
    </citation>
    <scope>NUCLEOTIDE SEQUENCE [LARGE SCALE GENOMIC DNA]</scope>
    <source>
        <strain evidence="4 5">DSM 19012</strain>
    </source>
</reference>
<dbReference type="eggNOG" id="COG1309">
    <property type="taxonomic scope" value="Bacteria"/>
</dbReference>
<keyword evidence="5" id="KW-1185">Reference proteome</keyword>
<dbReference type="PRINTS" id="PR00455">
    <property type="entry name" value="HTHTETR"/>
</dbReference>
<dbReference type="PROSITE" id="PS50977">
    <property type="entry name" value="HTH_TETR_2"/>
    <property type="match status" value="1"/>
</dbReference>
<dbReference type="PANTHER" id="PTHR43479:SF11">
    <property type="entry name" value="ACREF_ENVCD OPERON REPRESSOR-RELATED"/>
    <property type="match status" value="1"/>
</dbReference>
<evidence type="ECO:0000256" key="1">
    <source>
        <dbReference type="ARBA" id="ARBA00023125"/>
    </source>
</evidence>
<dbReference type="FunCoup" id="A0A1I1UPL5">
    <property type="interactions" value="106"/>
</dbReference>
<feature type="DNA-binding region" description="H-T-H motif" evidence="2">
    <location>
        <begin position="22"/>
        <end position="41"/>
    </location>
</feature>
<proteinExistence type="predicted"/>